<dbReference type="OrthoDB" id="2720822at2"/>
<name>A0A3D8PS15_9BACI</name>
<proteinExistence type="predicted"/>
<keyword evidence="2" id="KW-1185">Reference proteome</keyword>
<dbReference type="Proteomes" id="UP000257143">
    <property type="component" value="Unassembled WGS sequence"/>
</dbReference>
<protein>
    <submittedName>
        <fullName evidence="1">Uncharacterized protein</fullName>
    </submittedName>
</protein>
<reference evidence="2" key="1">
    <citation type="submission" date="2017-11" db="EMBL/GenBank/DDBJ databases">
        <authorList>
            <person name="Zhu W."/>
        </authorList>
    </citation>
    <scope>NUCLEOTIDE SEQUENCE [LARGE SCALE GENOMIC DNA]</scope>
    <source>
        <strain evidence="2">CAU 1183</strain>
    </source>
</reference>
<comment type="caution">
    <text evidence="1">The sequence shown here is derived from an EMBL/GenBank/DDBJ whole genome shotgun (WGS) entry which is preliminary data.</text>
</comment>
<dbReference type="AlphaFoldDB" id="A0A3D8PS15"/>
<dbReference type="EMBL" id="PIOC01000017">
    <property type="protein sequence ID" value="RDW18357.1"/>
    <property type="molecule type" value="Genomic_DNA"/>
</dbReference>
<sequence>MKFNSYQELVSQNQKRYIQHIQKLSMNDAGQIVYNGELFTMWCPHKPNEPDKGDLSTYFNFIIRNHLIDVIQEQSRAFQIKTIHETIRIQPNMQADQT</sequence>
<evidence type="ECO:0000313" key="1">
    <source>
        <dbReference type="EMBL" id="RDW18357.1"/>
    </source>
</evidence>
<organism evidence="1 2">
    <name type="scientific">Oceanobacillus arenosus</name>
    <dbReference type="NCBI Taxonomy" id="1229153"/>
    <lineage>
        <taxon>Bacteria</taxon>
        <taxon>Bacillati</taxon>
        <taxon>Bacillota</taxon>
        <taxon>Bacilli</taxon>
        <taxon>Bacillales</taxon>
        <taxon>Bacillaceae</taxon>
        <taxon>Oceanobacillus</taxon>
    </lineage>
</organism>
<dbReference type="RefSeq" id="WP_115773536.1">
    <property type="nucleotide sequence ID" value="NZ_PIOC01000017.1"/>
</dbReference>
<gene>
    <name evidence="1" type="ORF">CWR48_12320</name>
</gene>
<accession>A0A3D8PS15</accession>
<evidence type="ECO:0000313" key="2">
    <source>
        <dbReference type="Proteomes" id="UP000257143"/>
    </source>
</evidence>